<evidence type="ECO:0000313" key="2">
    <source>
        <dbReference type="Proteomes" id="UP000466554"/>
    </source>
</evidence>
<sequence length="80" mass="9000">MWDLDALTYTRRPGPTTLSGGFAHDDCAMPISRIERWPRVGDTSLVWFDDPEAPAERELWRQSSTIVSITALPDASPGRR</sequence>
<reference evidence="1 2" key="1">
    <citation type="journal article" date="2019" name="Emerg. Microbes Infect.">
        <title>Comprehensive subspecies identification of 175 nontuberculous mycobacteria species based on 7547 genomic profiles.</title>
        <authorList>
            <person name="Matsumoto Y."/>
            <person name="Kinjo T."/>
            <person name="Motooka D."/>
            <person name="Nabeya D."/>
            <person name="Jung N."/>
            <person name="Uechi K."/>
            <person name="Horii T."/>
            <person name="Iida T."/>
            <person name="Fujita J."/>
            <person name="Nakamura S."/>
        </authorList>
    </citation>
    <scope>NUCLEOTIDE SEQUENCE [LARGE SCALE GENOMIC DNA]</scope>
    <source>
        <strain evidence="1 2">JCM 6367</strain>
    </source>
</reference>
<dbReference type="Proteomes" id="UP000466554">
    <property type="component" value="Chromosome"/>
</dbReference>
<accession>A0A7I7TXI4</accession>
<gene>
    <name evidence="1" type="ORF">MPRF_00580</name>
</gene>
<evidence type="ECO:0000313" key="1">
    <source>
        <dbReference type="EMBL" id="BBY73159.1"/>
    </source>
</evidence>
<organism evidence="1 2">
    <name type="scientific">Mycolicibacterium parafortuitum</name>
    <name type="common">Mycobacterium parafortuitum</name>
    <dbReference type="NCBI Taxonomy" id="39692"/>
    <lineage>
        <taxon>Bacteria</taxon>
        <taxon>Bacillati</taxon>
        <taxon>Actinomycetota</taxon>
        <taxon>Actinomycetes</taxon>
        <taxon>Mycobacteriales</taxon>
        <taxon>Mycobacteriaceae</taxon>
        <taxon>Mycolicibacterium</taxon>
    </lineage>
</organism>
<protein>
    <submittedName>
        <fullName evidence="1">Uncharacterized protein</fullName>
    </submittedName>
</protein>
<proteinExistence type="predicted"/>
<dbReference type="AlphaFoldDB" id="A0A7I7TXI4"/>
<name>A0A7I7TXI4_MYCPF</name>
<dbReference type="EMBL" id="AP022598">
    <property type="protein sequence ID" value="BBY73159.1"/>
    <property type="molecule type" value="Genomic_DNA"/>
</dbReference>